<sequence length="277" mass="32131">MLSEIDNFLDEEHIIIKDVICSLSKFGSLDKKNAQHRLNGNLKKLSSIYKLDSFRHKYSKIFIIISAIDKDNALGLDLDYLMQSMEIAIEHVSKNSAMYSEEFNKNFCKLYDHVILEILQIKYMKEIEIKGDQNNEKTIKELKDAKNIAEKANKNSEEAIINIKNAKDKLDNIQKDYITILGIFAAIIVAFVASFTFSTSVLNNIDKASIYRLITVISILSIFIVNVLNSLYIFLKQIHYREEAKINYKFLFIFNCCMLLIMIATLLIWVDYHPYKI</sequence>
<name>A0A381DKY8_9BACT</name>
<evidence type="ECO:0000313" key="2">
    <source>
        <dbReference type="Proteomes" id="UP000254920"/>
    </source>
</evidence>
<dbReference type="EMBL" id="UFVD01000001">
    <property type="protein sequence ID" value="SUX11326.1"/>
    <property type="molecule type" value="Genomic_DNA"/>
</dbReference>
<proteinExistence type="predicted"/>
<organism evidence="1 2">
    <name type="scientific">Campylobacter sputorum subsp. sputorum</name>
    <dbReference type="NCBI Taxonomy" id="32024"/>
    <lineage>
        <taxon>Bacteria</taxon>
        <taxon>Pseudomonadati</taxon>
        <taxon>Campylobacterota</taxon>
        <taxon>Epsilonproteobacteria</taxon>
        <taxon>Campylobacterales</taxon>
        <taxon>Campylobacteraceae</taxon>
        <taxon>Campylobacter</taxon>
    </lineage>
</organism>
<dbReference type="Proteomes" id="UP000254920">
    <property type="component" value="Unassembled WGS sequence"/>
</dbReference>
<dbReference type="AlphaFoldDB" id="A0A381DKY8"/>
<protein>
    <submittedName>
        <fullName evidence="1">Uncharacterized protein</fullName>
    </submittedName>
</protein>
<dbReference type="RefSeq" id="WP_089182066.1">
    <property type="nucleotide sequence ID" value="NZ_CP043427.1"/>
</dbReference>
<gene>
    <name evidence="1" type="ORF">NCTC12475_01545</name>
</gene>
<keyword evidence="2" id="KW-1185">Reference proteome</keyword>
<reference evidence="1 2" key="1">
    <citation type="submission" date="2018-06" db="EMBL/GenBank/DDBJ databases">
        <authorList>
            <consortium name="Pathogen Informatics"/>
            <person name="Doyle S."/>
        </authorList>
    </citation>
    <scope>NUCLEOTIDE SEQUENCE [LARGE SCALE GENOMIC DNA]</scope>
    <source>
        <strain evidence="1 2">NCTC12475</strain>
    </source>
</reference>
<evidence type="ECO:0000313" key="1">
    <source>
        <dbReference type="EMBL" id="SUX11326.1"/>
    </source>
</evidence>
<dbReference type="OrthoDB" id="5363604at2"/>
<accession>A0A381DKY8</accession>
<dbReference type="GeneID" id="93090187"/>